<dbReference type="EMBL" id="FNND01000001">
    <property type="protein sequence ID" value="SDW24202.1"/>
    <property type="molecule type" value="Genomic_DNA"/>
</dbReference>
<dbReference type="Proteomes" id="UP000182771">
    <property type="component" value="Unassembled WGS sequence"/>
</dbReference>
<keyword evidence="2" id="KW-1185">Reference proteome</keyword>
<evidence type="ECO:0000313" key="2">
    <source>
        <dbReference type="Proteomes" id="UP000182771"/>
    </source>
</evidence>
<gene>
    <name evidence="1" type="ORF">SAMN05444420_101604</name>
</gene>
<sequence length="122" mass="13883">MLQNFSKEAKPLLKKYKSLKKDLIKLKEEIEANPLLGTSLGGGFKKIRLNITTKSKGKSGGARVITHEVVFNIDTDDETKSVIFVSIYDKSEIESKKTTDFKEIVEEFRNMEAQQSKKKTKK</sequence>
<comment type="caution">
    <text evidence="1">The sequence shown here is derived from an EMBL/GenBank/DDBJ whole genome shotgun (WGS) entry which is preliminary data.</text>
</comment>
<evidence type="ECO:0000313" key="1">
    <source>
        <dbReference type="EMBL" id="SDW24202.1"/>
    </source>
</evidence>
<reference evidence="1 2" key="1">
    <citation type="submission" date="2016-10" db="EMBL/GenBank/DDBJ databases">
        <authorList>
            <person name="Varghese N."/>
            <person name="Submissions S."/>
        </authorList>
    </citation>
    <scope>NUCLEOTIDE SEQUENCE [LARGE SCALE GENOMIC DNA]</scope>
    <source>
        <strain evidence="1 2">DSM 11449</strain>
    </source>
</reference>
<name>A0A1H2RXJ2_9FLAO</name>
<protein>
    <submittedName>
        <fullName evidence="1">Uncharacterized protein</fullName>
    </submittedName>
</protein>
<organism evidence="1 2">
    <name type="scientific">Capnocytophaga granulosa</name>
    <dbReference type="NCBI Taxonomy" id="45242"/>
    <lineage>
        <taxon>Bacteria</taxon>
        <taxon>Pseudomonadati</taxon>
        <taxon>Bacteroidota</taxon>
        <taxon>Flavobacteriia</taxon>
        <taxon>Flavobacteriales</taxon>
        <taxon>Flavobacteriaceae</taxon>
        <taxon>Capnocytophaga</taxon>
    </lineage>
</organism>
<dbReference type="AlphaFoldDB" id="A0A1H2RXJ2"/>
<proteinExistence type="predicted"/>
<accession>A0A1H2RXJ2</accession>